<protein>
    <submittedName>
        <fullName evidence="2">Putative nucleic acid-binding protein</fullName>
    </submittedName>
</protein>
<evidence type="ECO:0000313" key="3">
    <source>
        <dbReference type="Proteomes" id="UP000588647"/>
    </source>
</evidence>
<reference evidence="2 3" key="1">
    <citation type="submission" date="2020-08" db="EMBL/GenBank/DDBJ databases">
        <title>Genomic Encyclopedia of Type Strains, Phase IV (KMG-IV): sequencing the most valuable type-strain genomes for metagenomic binning, comparative biology and taxonomic classification.</title>
        <authorList>
            <person name="Goeker M."/>
        </authorList>
    </citation>
    <scope>NUCLEOTIDE SEQUENCE [LARGE SCALE GENOMIC DNA]</scope>
    <source>
        <strain evidence="2 3">DSM 103570</strain>
    </source>
</reference>
<dbReference type="PANTHER" id="PTHR34610">
    <property type="entry name" value="SSL7007 PROTEIN"/>
    <property type="match status" value="1"/>
</dbReference>
<dbReference type="EMBL" id="JACIEM010000002">
    <property type="protein sequence ID" value="MBB4002649.1"/>
    <property type="molecule type" value="Genomic_DNA"/>
</dbReference>
<dbReference type="Proteomes" id="UP000588647">
    <property type="component" value="Unassembled WGS sequence"/>
</dbReference>
<comment type="caution">
    <text evidence="2">The sequence shown here is derived from an EMBL/GenBank/DDBJ whole genome shotgun (WGS) entry which is preliminary data.</text>
</comment>
<dbReference type="InterPro" id="IPR029060">
    <property type="entry name" value="PIN-like_dom_sf"/>
</dbReference>
<accession>A0A7W6HCI8</accession>
<keyword evidence="3" id="KW-1185">Reference proteome</keyword>
<name>A0A7W6HCI8_9HYPH</name>
<sequence length="145" mass="16231">MIVADANVMVRALRSRNGASNRILRGMLVGEIEFALSPAVVIEYEDVLLRPGILGPNPWIAPDQVGTLLDTLCKVCVPALPRFRFRPFLRDPKDDLYVECALAAGAQLVVSDDRHFRDPNLRAFGLDVRTAVEFEADWQNRRTPT</sequence>
<gene>
    <name evidence="2" type="ORF">GGR03_001724</name>
</gene>
<dbReference type="RefSeq" id="WP_183207213.1">
    <property type="nucleotide sequence ID" value="NZ_JAAAMM010000002.1"/>
</dbReference>
<proteinExistence type="predicted"/>
<dbReference type="SUPFAM" id="SSF88723">
    <property type="entry name" value="PIN domain-like"/>
    <property type="match status" value="1"/>
</dbReference>
<dbReference type="InterPro" id="IPR002716">
    <property type="entry name" value="PIN_dom"/>
</dbReference>
<evidence type="ECO:0000313" key="2">
    <source>
        <dbReference type="EMBL" id="MBB4002649.1"/>
    </source>
</evidence>
<dbReference type="AlphaFoldDB" id="A0A7W6HCI8"/>
<dbReference type="Pfam" id="PF13470">
    <property type="entry name" value="PIN_3"/>
    <property type="match status" value="1"/>
</dbReference>
<feature type="domain" description="PIN" evidence="1">
    <location>
        <begin position="2"/>
        <end position="115"/>
    </location>
</feature>
<dbReference type="PANTHER" id="PTHR34610:SF3">
    <property type="entry name" value="SSL7007 PROTEIN"/>
    <property type="match status" value="1"/>
</dbReference>
<evidence type="ECO:0000259" key="1">
    <source>
        <dbReference type="Pfam" id="PF13470"/>
    </source>
</evidence>
<dbReference type="InterPro" id="IPR002850">
    <property type="entry name" value="PIN_toxin-like"/>
</dbReference>
<organism evidence="2 3">
    <name type="scientific">Aurantimonas endophytica</name>
    <dbReference type="NCBI Taxonomy" id="1522175"/>
    <lineage>
        <taxon>Bacteria</taxon>
        <taxon>Pseudomonadati</taxon>
        <taxon>Pseudomonadota</taxon>
        <taxon>Alphaproteobacteria</taxon>
        <taxon>Hyphomicrobiales</taxon>
        <taxon>Aurantimonadaceae</taxon>
        <taxon>Aurantimonas</taxon>
    </lineage>
</organism>